<organism evidence="5 6">
    <name type="scientific">Aphanothece hegewaldii CCALA 016</name>
    <dbReference type="NCBI Taxonomy" id="2107694"/>
    <lineage>
        <taxon>Bacteria</taxon>
        <taxon>Bacillati</taxon>
        <taxon>Cyanobacteriota</taxon>
        <taxon>Cyanophyceae</taxon>
        <taxon>Oscillatoriophycideae</taxon>
        <taxon>Chroococcales</taxon>
        <taxon>Aphanothecaceae</taxon>
        <taxon>Aphanothece</taxon>
    </lineage>
</organism>
<dbReference type="EMBL" id="PXOH01000003">
    <property type="protein sequence ID" value="PSF38759.1"/>
    <property type="molecule type" value="Genomic_DNA"/>
</dbReference>
<dbReference type="InterPro" id="IPR050188">
    <property type="entry name" value="RluA_PseudoU_synthase"/>
</dbReference>
<dbReference type="InterPro" id="IPR006145">
    <property type="entry name" value="PsdUridine_synth_RsuA/RluA"/>
</dbReference>
<evidence type="ECO:0000256" key="1">
    <source>
        <dbReference type="ARBA" id="ARBA00000073"/>
    </source>
</evidence>
<reference evidence="5 6" key="2">
    <citation type="submission" date="2018-03" db="EMBL/GenBank/DDBJ databases">
        <authorList>
            <person name="Keele B.F."/>
        </authorList>
    </citation>
    <scope>NUCLEOTIDE SEQUENCE [LARGE SCALE GENOMIC DNA]</scope>
    <source>
        <strain evidence="5 6">CCALA 016</strain>
    </source>
</reference>
<dbReference type="GO" id="GO:0000455">
    <property type="term" value="P:enzyme-directed rRNA pseudouridine synthesis"/>
    <property type="evidence" value="ECO:0007669"/>
    <property type="project" value="TreeGrafter"/>
</dbReference>
<evidence type="ECO:0000256" key="2">
    <source>
        <dbReference type="ARBA" id="ARBA00010876"/>
    </source>
</evidence>
<dbReference type="OrthoDB" id="9807829at2"/>
<dbReference type="NCBIfam" id="TIGR00005">
    <property type="entry name" value="rluA_subfam"/>
    <property type="match status" value="1"/>
</dbReference>
<dbReference type="SUPFAM" id="SSF55120">
    <property type="entry name" value="Pseudouridine synthase"/>
    <property type="match status" value="1"/>
</dbReference>
<name>A0A2T1M216_9CHRO</name>
<dbReference type="PANTHER" id="PTHR21600:SF88">
    <property type="entry name" value="RNA PSEUDOURIDINE SYNTHASE 5"/>
    <property type="match status" value="1"/>
</dbReference>
<dbReference type="Proteomes" id="UP000239001">
    <property type="component" value="Unassembled WGS sequence"/>
</dbReference>
<reference evidence="5 6" key="1">
    <citation type="submission" date="2018-03" db="EMBL/GenBank/DDBJ databases">
        <title>The ancient ancestry and fast evolution of plastids.</title>
        <authorList>
            <person name="Moore K.R."/>
            <person name="Magnabosco C."/>
            <person name="Momper L."/>
            <person name="Gold D.A."/>
            <person name="Bosak T."/>
            <person name="Fournier G.P."/>
        </authorList>
    </citation>
    <scope>NUCLEOTIDE SEQUENCE [LARGE SCALE GENOMIC DNA]</scope>
    <source>
        <strain evidence="5 6">CCALA 016</strain>
    </source>
</reference>
<dbReference type="CDD" id="cd02869">
    <property type="entry name" value="PseudoU_synth_RluA_like"/>
    <property type="match status" value="1"/>
</dbReference>
<dbReference type="InterPro" id="IPR020103">
    <property type="entry name" value="PsdUridine_synth_cat_dom_sf"/>
</dbReference>
<sequence>MNQGWVYRNQVRQTEAGLTLLEYYSQYRHSSYQEWRERILLGQILINNQPATPDTILKKGQSLTYHRQPWHEPDVPLSFAILYEDSDLLIVDKPSGLPVLPGGGFLEHTLLKQLQQQYPNDTPYPIHRLGRGTSGLMLLAKTSQARASLSQQMRDRQISKTYRALVGKSDLPENLIITQPIGKIPHPVLGYIYGATPDGLSAYSECQVLKRTSQTTLLAVKILTGRPHQIRIHLATVGYPLLGDPLYDIGGIPKMTKSENLPVPGDIGYSLHAHHLFFLHPSTGKVMSIYSSPPNELQEETQIS</sequence>
<dbReference type="AlphaFoldDB" id="A0A2T1M216"/>
<comment type="caution">
    <text evidence="5">The sequence shown here is derived from an EMBL/GenBank/DDBJ whole genome shotgun (WGS) entry which is preliminary data.</text>
</comment>
<accession>A0A2T1M216</accession>
<comment type="function">
    <text evidence="3">Responsible for synthesis of pseudouridine from uracil.</text>
</comment>
<dbReference type="Gene3D" id="3.30.2350.10">
    <property type="entry name" value="Pseudouridine synthase"/>
    <property type="match status" value="1"/>
</dbReference>
<evidence type="ECO:0000259" key="4">
    <source>
        <dbReference type="Pfam" id="PF00849"/>
    </source>
</evidence>
<dbReference type="GO" id="GO:0140098">
    <property type="term" value="F:catalytic activity, acting on RNA"/>
    <property type="evidence" value="ECO:0007669"/>
    <property type="project" value="UniProtKB-ARBA"/>
</dbReference>
<dbReference type="Pfam" id="PF00849">
    <property type="entry name" value="PseudoU_synth_2"/>
    <property type="match status" value="1"/>
</dbReference>
<keyword evidence="6" id="KW-1185">Reference proteome</keyword>
<comment type="similarity">
    <text evidence="2 3">Belongs to the pseudouridine synthase RluA family.</text>
</comment>
<dbReference type="InterPro" id="IPR006225">
    <property type="entry name" value="PsdUridine_synth_RluC/D"/>
</dbReference>
<dbReference type="EC" id="5.4.99.-" evidence="3"/>
<dbReference type="GO" id="GO:0009982">
    <property type="term" value="F:pseudouridine synthase activity"/>
    <property type="evidence" value="ECO:0007669"/>
    <property type="project" value="InterPro"/>
</dbReference>
<feature type="domain" description="Pseudouridine synthase RsuA/RluA-like" evidence="4">
    <location>
        <begin position="87"/>
        <end position="235"/>
    </location>
</feature>
<gene>
    <name evidence="5" type="ORF">C7H19_04465</name>
</gene>
<comment type="catalytic activity">
    <reaction evidence="1 3">
        <text>a uridine in RNA = a pseudouridine in RNA</text>
        <dbReference type="Rhea" id="RHEA:48348"/>
        <dbReference type="Rhea" id="RHEA-COMP:12068"/>
        <dbReference type="Rhea" id="RHEA-COMP:12069"/>
        <dbReference type="ChEBI" id="CHEBI:65314"/>
        <dbReference type="ChEBI" id="CHEBI:65315"/>
    </reaction>
</comment>
<evidence type="ECO:0000256" key="3">
    <source>
        <dbReference type="RuleBase" id="RU362028"/>
    </source>
</evidence>
<protein>
    <recommendedName>
        <fullName evidence="3">Pseudouridine synthase</fullName>
        <ecNumber evidence="3">5.4.99.-</ecNumber>
    </recommendedName>
</protein>
<dbReference type="PROSITE" id="PS01129">
    <property type="entry name" value="PSI_RLU"/>
    <property type="match status" value="1"/>
</dbReference>
<dbReference type="RefSeq" id="WP_106455681.1">
    <property type="nucleotide sequence ID" value="NZ_PXOH01000003.1"/>
</dbReference>
<keyword evidence="3" id="KW-0413">Isomerase</keyword>
<evidence type="ECO:0000313" key="5">
    <source>
        <dbReference type="EMBL" id="PSF38759.1"/>
    </source>
</evidence>
<proteinExistence type="inferred from homology"/>
<dbReference type="GO" id="GO:0003723">
    <property type="term" value="F:RNA binding"/>
    <property type="evidence" value="ECO:0007669"/>
    <property type="project" value="InterPro"/>
</dbReference>
<dbReference type="InterPro" id="IPR006224">
    <property type="entry name" value="PsdUridine_synth_RluA-like_CS"/>
</dbReference>
<evidence type="ECO:0000313" key="6">
    <source>
        <dbReference type="Proteomes" id="UP000239001"/>
    </source>
</evidence>
<dbReference type="PANTHER" id="PTHR21600">
    <property type="entry name" value="MITOCHONDRIAL RNA PSEUDOURIDINE SYNTHASE"/>
    <property type="match status" value="1"/>
</dbReference>